<dbReference type="EMBL" id="GBRH01275167">
    <property type="protein sequence ID" value="JAD22728.1"/>
    <property type="molecule type" value="Transcribed_RNA"/>
</dbReference>
<reference evidence="1" key="1">
    <citation type="submission" date="2014-09" db="EMBL/GenBank/DDBJ databases">
        <authorList>
            <person name="Magalhaes I.L.F."/>
            <person name="Oliveira U."/>
            <person name="Santos F.R."/>
            <person name="Vidigal T.H.D.A."/>
            <person name="Brescovit A.D."/>
            <person name="Santos A.J."/>
        </authorList>
    </citation>
    <scope>NUCLEOTIDE SEQUENCE</scope>
    <source>
        <tissue evidence="1">Shoot tissue taken approximately 20 cm above the soil surface</tissue>
    </source>
</reference>
<dbReference type="AlphaFoldDB" id="A0A0A8YBJ6"/>
<proteinExistence type="predicted"/>
<organism evidence="1">
    <name type="scientific">Arundo donax</name>
    <name type="common">Giant reed</name>
    <name type="synonym">Donax arundinaceus</name>
    <dbReference type="NCBI Taxonomy" id="35708"/>
    <lineage>
        <taxon>Eukaryota</taxon>
        <taxon>Viridiplantae</taxon>
        <taxon>Streptophyta</taxon>
        <taxon>Embryophyta</taxon>
        <taxon>Tracheophyta</taxon>
        <taxon>Spermatophyta</taxon>
        <taxon>Magnoliopsida</taxon>
        <taxon>Liliopsida</taxon>
        <taxon>Poales</taxon>
        <taxon>Poaceae</taxon>
        <taxon>PACMAD clade</taxon>
        <taxon>Arundinoideae</taxon>
        <taxon>Arundineae</taxon>
        <taxon>Arundo</taxon>
    </lineage>
</organism>
<evidence type="ECO:0000313" key="1">
    <source>
        <dbReference type="EMBL" id="JAD22728.1"/>
    </source>
</evidence>
<sequence length="29" mass="3274">MQLKIRRDQCKAPELFQEISCSSSLACGM</sequence>
<protein>
    <submittedName>
        <fullName evidence="1">Uncharacterized protein</fullName>
    </submittedName>
</protein>
<accession>A0A0A8YBJ6</accession>
<name>A0A0A8YBJ6_ARUDO</name>
<reference evidence="1" key="2">
    <citation type="journal article" date="2015" name="Data Brief">
        <title>Shoot transcriptome of the giant reed, Arundo donax.</title>
        <authorList>
            <person name="Barrero R.A."/>
            <person name="Guerrero F.D."/>
            <person name="Moolhuijzen P."/>
            <person name="Goolsby J.A."/>
            <person name="Tidwell J."/>
            <person name="Bellgard S.E."/>
            <person name="Bellgard M.I."/>
        </authorList>
    </citation>
    <scope>NUCLEOTIDE SEQUENCE</scope>
    <source>
        <tissue evidence="1">Shoot tissue taken approximately 20 cm above the soil surface</tissue>
    </source>
</reference>